<feature type="signal peptide" evidence="1">
    <location>
        <begin position="1"/>
        <end position="20"/>
    </location>
</feature>
<dbReference type="RefSeq" id="WP_166221383.1">
    <property type="nucleotide sequence ID" value="NZ_CP049801.1"/>
</dbReference>
<keyword evidence="1" id="KW-0732">Signal</keyword>
<dbReference type="KEGG" id="asha:G8E00_00965"/>
<dbReference type="AlphaFoldDB" id="A0A6G8RRX6"/>
<dbReference type="EMBL" id="CP049801">
    <property type="protein sequence ID" value="QIO04627.1"/>
    <property type="molecule type" value="Genomic_DNA"/>
</dbReference>
<gene>
    <name evidence="2" type="ORF">G8E00_00965</name>
</gene>
<reference evidence="2 3" key="1">
    <citation type="submission" date="2020-03" db="EMBL/GenBank/DDBJ databases">
        <authorList>
            <person name="Zhu W."/>
        </authorList>
    </citation>
    <scope>NUCLEOTIDE SEQUENCE [LARGE SCALE GENOMIC DNA]</scope>
    <source>
        <strain evidence="2 3">323-1</strain>
    </source>
</reference>
<keyword evidence="3" id="KW-1185">Reference proteome</keyword>
<evidence type="ECO:0000256" key="1">
    <source>
        <dbReference type="SAM" id="SignalP"/>
    </source>
</evidence>
<feature type="chain" id="PRO_5026350391" evidence="1">
    <location>
        <begin position="21"/>
        <end position="262"/>
    </location>
</feature>
<dbReference type="Pfam" id="PF16956">
    <property type="entry name" value="Porin_7"/>
    <property type="match status" value="1"/>
</dbReference>
<dbReference type="Proteomes" id="UP000502297">
    <property type="component" value="Chromosome"/>
</dbReference>
<accession>A0A6G8RRX6</accession>
<sequence length="262" mass="29398">MLKKLALFSAIAASISSVHAYQAEIGGSYNHLDYDNSYYNEDAEGTTYQIDGVYYFNPVEVKNSPLNEAAFLNRASNLNAKISHSDHEASWYEWHSNDYSLGIEYFIPNSNFYVNANLGYSKEDDDYSETRYSAEFGYLATPGLLLAVGASGYDGDYGYNELDPTFRIKYVTQAGEYDVNFEAKVTGGEDTSFNVGADVYLDKTLSIGAAYHDGGELPYNINDIDVFTLRAKKFFTPSISLEAKADFGDYIQQYNLRVGYRF</sequence>
<protein>
    <submittedName>
        <fullName evidence="2">Putative porin</fullName>
    </submittedName>
</protein>
<proteinExistence type="predicted"/>
<organism evidence="2 3">
    <name type="scientific">Acinetobacter shaoyimingii</name>
    <dbReference type="NCBI Taxonomy" id="2715164"/>
    <lineage>
        <taxon>Bacteria</taxon>
        <taxon>Pseudomonadati</taxon>
        <taxon>Pseudomonadota</taxon>
        <taxon>Gammaproteobacteria</taxon>
        <taxon>Moraxellales</taxon>
        <taxon>Moraxellaceae</taxon>
        <taxon>Acinetobacter</taxon>
    </lineage>
</organism>
<dbReference type="InterPro" id="IPR031593">
    <property type="entry name" value="Porin_7"/>
</dbReference>
<name>A0A6G8RRX6_9GAMM</name>
<evidence type="ECO:0000313" key="2">
    <source>
        <dbReference type="EMBL" id="QIO04627.1"/>
    </source>
</evidence>
<evidence type="ECO:0000313" key="3">
    <source>
        <dbReference type="Proteomes" id="UP000502297"/>
    </source>
</evidence>